<organism evidence="2 3">
    <name type="scientific">Segatella copri</name>
    <dbReference type="NCBI Taxonomy" id="165179"/>
    <lineage>
        <taxon>Bacteria</taxon>
        <taxon>Pseudomonadati</taxon>
        <taxon>Bacteroidota</taxon>
        <taxon>Bacteroidia</taxon>
        <taxon>Bacteroidales</taxon>
        <taxon>Prevotellaceae</taxon>
        <taxon>Segatella</taxon>
    </lineage>
</organism>
<proteinExistence type="predicted"/>
<name>A0AAP3BC40_9BACT</name>
<reference evidence="2" key="1">
    <citation type="submission" date="2022-11" db="EMBL/GenBank/DDBJ databases">
        <title>Genomic repertoires linked with pathogenic potency of arthritogenic Prevotella copri isolated from the gut of rheumatoid arthritis patients.</title>
        <authorList>
            <person name="Nii T."/>
            <person name="Maeda Y."/>
            <person name="Motooka D."/>
            <person name="Naito M."/>
            <person name="Matsumoto Y."/>
            <person name="Ogawa T."/>
            <person name="Oguro-Igashira E."/>
            <person name="Kishikawa T."/>
            <person name="Yamashita M."/>
            <person name="Koizumi S."/>
            <person name="Kurakawa T."/>
            <person name="Okumura R."/>
            <person name="Kayama H."/>
            <person name="Murakami M."/>
            <person name="Sakaguchi T."/>
            <person name="Das B."/>
            <person name="Nakamura S."/>
            <person name="Okada Y."/>
            <person name="Kumanogoh A."/>
            <person name="Takeda K."/>
        </authorList>
    </citation>
    <scope>NUCLEOTIDE SEQUENCE</scope>
    <source>
        <strain evidence="2">F3-75</strain>
    </source>
</reference>
<sequence length="74" mass="8551">MAKSILNRELVHLRQRLLPSGKTTLYLDINYNGKRTTESLKLFLVPEQTAKDKRKNKETMMLAKIPSIGLPRLE</sequence>
<comment type="caution">
    <text evidence="2">The sequence shown here is derived from an EMBL/GenBank/DDBJ whole genome shotgun (WGS) entry which is preliminary data.</text>
</comment>
<feature type="domain" description="Arm DNA-binding" evidence="1">
    <location>
        <begin position="11"/>
        <end position="61"/>
    </location>
</feature>
<evidence type="ECO:0000313" key="2">
    <source>
        <dbReference type="EMBL" id="MCW4128354.1"/>
    </source>
</evidence>
<accession>A0AAP3BC40</accession>
<dbReference type="GO" id="GO:0003677">
    <property type="term" value="F:DNA binding"/>
    <property type="evidence" value="ECO:0007669"/>
    <property type="project" value="UniProtKB-KW"/>
</dbReference>
<dbReference type="Proteomes" id="UP001209344">
    <property type="component" value="Unassembled WGS sequence"/>
</dbReference>
<evidence type="ECO:0000259" key="1">
    <source>
        <dbReference type="Pfam" id="PF17293"/>
    </source>
</evidence>
<evidence type="ECO:0000313" key="3">
    <source>
        <dbReference type="Proteomes" id="UP001209344"/>
    </source>
</evidence>
<dbReference type="RefSeq" id="WP_264966139.1">
    <property type="nucleotide sequence ID" value="NZ_JAPDVK010000002.1"/>
</dbReference>
<dbReference type="Pfam" id="PF17293">
    <property type="entry name" value="Arm-DNA-bind_5"/>
    <property type="match status" value="1"/>
</dbReference>
<gene>
    <name evidence="2" type="ORF">ONT16_08805</name>
</gene>
<protein>
    <submittedName>
        <fullName evidence="2">Arm DNA-binding domain-containing protein</fullName>
    </submittedName>
</protein>
<keyword evidence="2" id="KW-0238">DNA-binding</keyword>
<dbReference type="AlphaFoldDB" id="A0AAP3BC40"/>
<dbReference type="EMBL" id="JAPDVK010000002">
    <property type="protein sequence ID" value="MCW4128354.1"/>
    <property type="molecule type" value="Genomic_DNA"/>
</dbReference>
<dbReference type="InterPro" id="IPR035386">
    <property type="entry name" value="Arm-DNA-bind_5"/>
</dbReference>